<feature type="transmembrane region" description="Helical" evidence="12">
    <location>
        <begin position="323"/>
        <end position="344"/>
    </location>
</feature>
<keyword evidence="8" id="KW-0862">Zinc</keyword>
<evidence type="ECO:0000256" key="8">
    <source>
        <dbReference type="ARBA" id="ARBA00022833"/>
    </source>
</evidence>
<dbReference type="FunFam" id="3.30.2010.10:FF:000002">
    <property type="entry name" value="CAAX prenyl protease"/>
    <property type="match status" value="1"/>
</dbReference>
<keyword evidence="4 12" id="KW-0812">Transmembrane</keyword>
<dbReference type="InterPro" id="IPR001915">
    <property type="entry name" value="Peptidase_M48"/>
</dbReference>
<feature type="transmembrane region" description="Helical" evidence="12">
    <location>
        <begin position="6"/>
        <end position="26"/>
    </location>
</feature>
<evidence type="ECO:0000256" key="11">
    <source>
        <dbReference type="ARBA" id="ARBA00023136"/>
    </source>
</evidence>
<evidence type="ECO:0000256" key="6">
    <source>
        <dbReference type="ARBA" id="ARBA00022801"/>
    </source>
</evidence>
<dbReference type="Pfam" id="PF16491">
    <property type="entry name" value="Peptidase_M48_N"/>
    <property type="match status" value="1"/>
</dbReference>
<evidence type="ECO:0000256" key="9">
    <source>
        <dbReference type="ARBA" id="ARBA00022989"/>
    </source>
</evidence>
<accession>A0A381S596</accession>
<feature type="domain" description="CAAX prenyl protease 1 N-terminal" evidence="14">
    <location>
        <begin position="32"/>
        <end position="202"/>
    </location>
</feature>
<keyword evidence="11 12" id="KW-0472">Membrane</keyword>
<feature type="transmembrane region" description="Helical" evidence="12">
    <location>
        <begin position="61"/>
        <end position="81"/>
    </location>
</feature>
<name>A0A381S596_9ZZZZ</name>
<evidence type="ECO:0000259" key="13">
    <source>
        <dbReference type="Pfam" id="PF01435"/>
    </source>
</evidence>
<dbReference type="AlphaFoldDB" id="A0A381S596"/>
<evidence type="ECO:0000256" key="10">
    <source>
        <dbReference type="ARBA" id="ARBA00023049"/>
    </source>
</evidence>
<feature type="domain" description="Peptidase M48" evidence="13">
    <location>
        <begin position="205"/>
        <end position="410"/>
    </location>
</feature>
<dbReference type="InterPro" id="IPR032456">
    <property type="entry name" value="Peptidase_M48_N"/>
</dbReference>
<sequence length="411" mass="46304">MEQTYYLIIIGALILEYLLSTISSVFNMNSVSEDVPNGFQDHYDEDKYAKSQAYLKDNTRFGLFSSTFSLALTLIVIHTGLFGILDQFVRTQTVHPILSGLMYFGIIFIINDIINLPFSLYGTFVLEEKYGFNKTTSKTYVLDKLKGYMLTIVFGTIIMSPVLYFFNTYGENGWWIAWGIITAFMIAIQPLFVHVIAPLFNKFTPLEEGDLRTAIEVFAEKVNFPIARIDMMDGSKRSSHSNAYFSGFGKSRRIALFDTLLDKHTTEEIVSVVAHEVGHYKKKHIITGTILGILETGVMLFVFNLIMNDPALFSVFGVETVSVYGGLIFFGMLYAPVSLLTSIFTTAMSRKNEFEADAYSLEHTQNKEALISMLKGLAANNLSHLTPHPLMVFLSYSHPPVMDRIAAVNNR</sequence>
<feature type="transmembrane region" description="Helical" evidence="12">
    <location>
        <begin position="147"/>
        <end position="167"/>
    </location>
</feature>
<dbReference type="PANTHER" id="PTHR10120">
    <property type="entry name" value="CAAX PRENYL PROTEASE 1"/>
    <property type="match status" value="1"/>
</dbReference>
<feature type="transmembrane region" description="Helical" evidence="12">
    <location>
        <begin position="285"/>
        <end position="303"/>
    </location>
</feature>
<reference evidence="15" key="1">
    <citation type="submission" date="2018-05" db="EMBL/GenBank/DDBJ databases">
        <authorList>
            <person name="Lanie J.A."/>
            <person name="Ng W.-L."/>
            <person name="Kazmierczak K.M."/>
            <person name="Andrzejewski T.M."/>
            <person name="Davidsen T.M."/>
            <person name="Wayne K.J."/>
            <person name="Tettelin H."/>
            <person name="Glass J.I."/>
            <person name="Rusch D."/>
            <person name="Podicherti R."/>
            <person name="Tsui H.-C.T."/>
            <person name="Winkler M.E."/>
        </authorList>
    </citation>
    <scope>NUCLEOTIDE SEQUENCE</scope>
</reference>
<evidence type="ECO:0000256" key="12">
    <source>
        <dbReference type="SAM" id="Phobius"/>
    </source>
</evidence>
<dbReference type="InterPro" id="IPR027057">
    <property type="entry name" value="CAXX_Prtase_1"/>
</dbReference>
<keyword evidence="10" id="KW-0482">Metalloprotease</keyword>
<feature type="transmembrane region" description="Helical" evidence="12">
    <location>
        <begin position="101"/>
        <end position="126"/>
    </location>
</feature>
<evidence type="ECO:0000313" key="15">
    <source>
        <dbReference type="EMBL" id="SUZ98629.1"/>
    </source>
</evidence>
<feature type="transmembrane region" description="Helical" evidence="12">
    <location>
        <begin position="173"/>
        <end position="197"/>
    </location>
</feature>
<comment type="subcellular location">
    <subcellularLocation>
        <location evidence="2">Endoplasmic reticulum membrane</location>
        <topology evidence="2">Multi-pass membrane protein</topology>
    </subcellularLocation>
</comment>
<evidence type="ECO:0000256" key="7">
    <source>
        <dbReference type="ARBA" id="ARBA00022824"/>
    </source>
</evidence>
<keyword evidence="7" id="KW-0256">Endoplasmic reticulum</keyword>
<evidence type="ECO:0000256" key="2">
    <source>
        <dbReference type="ARBA" id="ARBA00004477"/>
    </source>
</evidence>
<organism evidence="15">
    <name type="scientific">marine metagenome</name>
    <dbReference type="NCBI Taxonomy" id="408172"/>
    <lineage>
        <taxon>unclassified sequences</taxon>
        <taxon>metagenomes</taxon>
        <taxon>ecological metagenomes</taxon>
    </lineage>
</organism>
<dbReference type="GO" id="GO:0004222">
    <property type="term" value="F:metalloendopeptidase activity"/>
    <property type="evidence" value="ECO:0007669"/>
    <property type="project" value="InterPro"/>
</dbReference>
<dbReference type="CDD" id="cd07343">
    <property type="entry name" value="M48A_Zmpste24p_like"/>
    <property type="match status" value="1"/>
</dbReference>
<keyword evidence="6" id="KW-0378">Hydrolase</keyword>
<dbReference type="Pfam" id="PF01435">
    <property type="entry name" value="Peptidase_M48"/>
    <property type="match status" value="1"/>
</dbReference>
<dbReference type="EMBL" id="UINC01002623">
    <property type="protein sequence ID" value="SUZ98629.1"/>
    <property type="molecule type" value="Genomic_DNA"/>
</dbReference>
<dbReference type="GO" id="GO:0046872">
    <property type="term" value="F:metal ion binding"/>
    <property type="evidence" value="ECO:0007669"/>
    <property type="project" value="UniProtKB-KW"/>
</dbReference>
<evidence type="ECO:0000256" key="5">
    <source>
        <dbReference type="ARBA" id="ARBA00022723"/>
    </source>
</evidence>
<evidence type="ECO:0000259" key="14">
    <source>
        <dbReference type="Pfam" id="PF16491"/>
    </source>
</evidence>
<keyword evidence="5" id="KW-0479">Metal-binding</keyword>
<gene>
    <name evidence="15" type="ORF">METZ01_LOCUS51483</name>
</gene>
<keyword evidence="3" id="KW-0645">Protease</keyword>
<evidence type="ECO:0000256" key="3">
    <source>
        <dbReference type="ARBA" id="ARBA00022670"/>
    </source>
</evidence>
<protein>
    <recommendedName>
        <fullName evidence="16">Peptidase M48 domain-containing protein</fullName>
    </recommendedName>
</protein>
<keyword evidence="9 12" id="KW-1133">Transmembrane helix</keyword>
<evidence type="ECO:0008006" key="16">
    <source>
        <dbReference type="Google" id="ProtNLM"/>
    </source>
</evidence>
<evidence type="ECO:0000256" key="4">
    <source>
        <dbReference type="ARBA" id="ARBA00022692"/>
    </source>
</evidence>
<evidence type="ECO:0000256" key="1">
    <source>
        <dbReference type="ARBA" id="ARBA00001947"/>
    </source>
</evidence>
<dbReference type="GO" id="GO:0071586">
    <property type="term" value="P:CAAX-box protein processing"/>
    <property type="evidence" value="ECO:0007669"/>
    <property type="project" value="InterPro"/>
</dbReference>
<proteinExistence type="predicted"/>
<dbReference type="Gene3D" id="3.30.2010.10">
    <property type="entry name" value="Metalloproteases ('zincins'), catalytic domain"/>
    <property type="match status" value="1"/>
</dbReference>
<comment type="cofactor">
    <cofactor evidence="1">
        <name>Zn(2+)</name>
        <dbReference type="ChEBI" id="CHEBI:29105"/>
    </cofactor>
</comment>
<dbReference type="GO" id="GO:0005789">
    <property type="term" value="C:endoplasmic reticulum membrane"/>
    <property type="evidence" value="ECO:0007669"/>
    <property type="project" value="UniProtKB-SubCell"/>
</dbReference>